<name>A0A0F7L3S7_9VIRU</name>
<dbReference type="EMBL" id="KR029579">
    <property type="protein sequence ID" value="AKH46128.1"/>
    <property type="molecule type" value="Genomic_DNA"/>
</dbReference>
<organism evidence="1">
    <name type="scientific">uncultured marine virus</name>
    <dbReference type="NCBI Taxonomy" id="186617"/>
    <lineage>
        <taxon>Viruses</taxon>
        <taxon>environmental samples</taxon>
    </lineage>
</organism>
<protein>
    <submittedName>
        <fullName evidence="1">Uncharacterized protein</fullName>
    </submittedName>
</protein>
<reference evidence="1" key="1">
    <citation type="journal article" date="2015" name="Front. Microbiol.">
        <title>Combining genomic sequencing methods to explore viral diversity and reveal potential virus-host interactions.</title>
        <authorList>
            <person name="Chow C.E."/>
            <person name="Winget D.M."/>
            <person name="White R.A.III."/>
            <person name="Hallam S.J."/>
            <person name="Suttle C.A."/>
        </authorList>
    </citation>
    <scope>NUCLEOTIDE SEQUENCE</scope>
    <source>
        <strain evidence="1">Anoxic3_4</strain>
    </source>
</reference>
<sequence length="75" mass="8106">MTQCLESHQVLGAHTSNKNLLHFLLFVLSCCQKTVFLLEETSSGTLCGVVSILERLWFGVVPGGATDSVVDPNTL</sequence>
<reference evidence="1" key="2">
    <citation type="submission" date="2015-03" db="EMBL/GenBank/DDBJ databases">
        <authorList>
            <person name="Chow C.-E.T."/>
            <person name="Winget D.M."/>
            <person name="White R.A.III."/>
            <person name="Hallam S.J."/>
            <person name="Suttle C.A."/>
        </authorList>
    </citation>
    <scope>NUCLEOTIDE SEQUENCE</scope>
    <source>
        <strain evidence="1">Anoxic3_4</strain>
    </source>
</reference>
<accession>A0A0F7L3S7</accession>
<evidence type="ECO:0000313" key="1">
    <source>
        <dbReference type="EMBL" id="AKH46128.1"/>
    </source>
</evidence>
<proteinExistence type="predicted"/>